<dbReference type="Pfam" id="PF09084">
    <property type="entry name" value="NMT1"/>
    <property type="match status" value="1"/>
</dbReference>
<dbReference type="SMART" id="SM00062">
    <property type="entry name" value="PBPb"/>
    <property type="match status" value="1"/>
</dbReference>
<evidence type="ECO:0000256" key="3">
    <source>
        <dbReference type="ARBA" id="ARBA00022729"/>
    </source>
</evidence>
<protein>
    <submittedName>
        <fullName evidence="5">NitT/TauT family transport system substrate-binding protein</fullName>
    </submittedName>
</protein>
<feature type="domain" description="Solute-binding protein family 3/N-terminal" evidence="4">
    <location>
        <begin position="9"/>
        <end position="232"/>
    </location>
</feature>
<dbReference type="InterPro" id="IPR001638">
    <property type="entry name" value="Solute-binding_3/MltF_N"/>
</dbReference>
<dbReference type="Proteomes" id="UP001139648">
    <property type="component" value="Unassembled WGS sequence"/>
</dbReference>
<reference evidence="5" key="1">
    <citation type="submission" date="2022-06" db="EMBL/GenBank/DDBJ databases">
        <title>Sequencing the genomes of 1000 actinobacteria strains.</title>
        <authorList>
            <person name="Klenk H.-P."/>
        </authorList>
    </citation>
    <scope>NUCLEOTIDE SEQUENCE</scope>
    <source>
        <strain evidence="5">DSM 46694</strain>
    </source>
</reference>
<evidence type="ECO:0000256" key="1">
    <source>
        <dbReference type="ARBA" id="ARBA00004418"/>
    </source>
</evidence>
<keyword evidence="3" id="KW-0732">Signal</keyword>
<dbReference type="EMBL" id="JAMZEB010000002">
    <property type="protein sequence ID" value="MCP2361642.1"/>
    <property type="molecule type" value="Genomic_DNA"/>
</dbReference>
<evidence type="ECO:0000313" key="5">
    <source>
        <dbReference type="EMBL" id="MCP2361642.1"/>
    </source>
</evidence>
<organism evidence="5 6">
    <name type="scientific">Nonomuraea thailandensis</name>
    <dbReference type="NCBI Taxonomy" id="1188745"/>
    <lineage>
        <taxon>Bacteria</taxon>
        <taxon>Bacillati</taxon>
        <taxon>Actinomycetota</taxon>
        <taxon>Actinomycetes</taxon>
        <taxon>Streptosporangiales</taxon>
        <taxon>Streptosporangiaceae</taxon>
        <taxon>Nonomuraea</taxon>
    </lineage>
</organism>
<name>A0A9X2K5L0_9ACTN</name>
<comment type="subcellular location">
    <subcellularLocation>
        <location evidence="1">Periplasm</location>
    </subcellularLocation>
</comment>
<gene>
    <name evidence="5" type="ORF">HD597_008662</name>
</gene>
<evidence type="ECO:0000259" key="4">
    <source>
        <dbReference type="SMART" id="SM00062"/>
    </source>
</evidence>
<dbReference type="InterPro" id="IPR015168">
    <property type="entry name" value="SsuA/THI5"/>
</dbReference>
<keyword evidence="6" id="KW-1185">Reference proteome</keyword>
<dbReference type="AlphaFoldDB" id="A0A9X2K5L0"/>
<dbReference type="GO" id="GO:0042597">
    <property type="term" value="C:periplasmic space"/>
    <property type="evidence" value="ECO:0007669"/>
    <property type="project" value="UniProtKB-SubCell"/>
</dbReference>
<dbReference type="Gene3D" id="3.40.190.10">
    <property type="entry name" value="Periplasmic binding protein-like II"/>
    <property type="match status" value="2"/>
</dbReference>
<comment type="caution">
    <text evidence="5">The sequence shown here is derived from an EMBL/GenBank/DDBJ whole genome shotgun (WGS) entry which is preliminary data.</text>
</comment>
<evidence type="ECO:0000256" key="2">
    <source>
        <dbReference type="ARBA" id="ARBA00010742"/>
    </source>
</evidence>
<comment type="similarity">
    <text evidence="2">Belongs to the bacterial solute-binding protein SsuA/TauA family.</text>
</comment>
<sequence length="282" mass="29680">MLPLPEVAPIQLAIDKGYFAAEGLKVQTELISGGAAAMPDLVSGKIDVLHSNYVSALLASASGTVKIKVVGDAYAAQPGNFLLMTKKDSPITEIADLRGRTIGVNTLNNISTLSVSALLKPAGLRPEDVKFVERPFPEMAGALESGQVDVALLPEPFHQAAAKTLGAITLSDLFTGTLADFPIAGYLVTESFAQQNPKAVAAFQRALRKATELARSDLAEVTAALQKYTKIDQETASTMKLGGFSTAVDPARVQRVADLMLEFGYLKQKFDVSTILAGGASG</sequence>
<dbReference type="PANTHER" id="PTHR30024">
    <property type="entry name" value="ALIPHATIC SULFONATES-BINDING PROTEIN-RELATED"/>
    <property type="match status" value="1"/>
</dbReference>
<proteinExistence type="inferred from homology"/>
<evidence type="ECO:0000313" key="6">
    <source>
        <dbReference type="Proteomes" id="UP001139648"/>
    </source>
</evidence>
<dbReference type="SUPFAM" id="SSF53850">
    <property type="entry name" value="Periplasmic binding protein-like II"/>
    <property type="match status" value="1"/>
</dbReference>
<dbReference type="PANTHER" id="PTHR30024:SF47">
    <property type="entry name" value="TAURINE-BINDING PERIPLASMIC PROTEIN"/>
    <property type="match status" value="1"/>
</dbReference>
<accession>A0A9X2K5L0</accession>